<dbReference type="SMART" id="SM00060">
    <property type="entry name" value="FN3"/>
    <property type="match status" value="1"/>
</dbReference>
<dbReference type="AlphaFoldDB" id="A0A6J6J9Z7"/>
<dbReference type="InterPro" id="IPR036116">
    <property type="entry name" value="FN3_sf"/>
</dbReference>
<protein>
    <submittedName>
        <fullName evidence="2">Unannotated protein</fullName>
    </submittedName>
</protein>
<sequence length="189" mass="19412">MSLSSNGSRVAIGALYNGGGGTNAGQVRVYDLTGGGAWVQVGSDINGEAAFDNSGNSVSLSSNGSRVAIGALLNDGGGTNAGQVRILDYLDSGGGITSEPRSLKVAKKKLTSRTLSWNVPVSLNGGSITDYIIQYRVGGTTRWSTFTDGISTSRKVKVTGLTRGVKYQFQVAAHTAEGDSPYSAPTKAS</sequence>
<evidence type="ECO:0000259" key="1">
    <source>
        <dbReference type="PROSITE" id="PS50853"/>
    </source>
</evidence>
<dbReference type="PROSITE" id="PS50853">
    <property type="entry name" value="FN3"/>
    <property type="match status" value="1"/>
</dbReference>
<gene>
    <name evidence="2" type="ORF">UFOPK1961_00916</name>
</gene>
<dbReference type="PANTHER" id="PTHR36220:SF1">
    <property type="entry name" value="GAMMA TUBULIN COMPLEX COMPONENT C-TERMINAL DOMAIN-CONTAINING PROTEIN"/>
    <property type="match status" value="1"/>
</dbReference>
<dbReference type="Gene3D" id="2.60.40.10">
    <property type="entry name" value="Immunoglobulins"/>
    <property type="match status" value="1"/>
</dbReference>
<dbReference type="CDD" id="cd00063">
    <property type="entry name" value="FN3"/>
    <property type="match status" value="1"/>
</dbReference>
<dbReference type="PRINTS" id="PR00014">
    <property type="entry name" value="FNTYPEIII"/>
</dbReference>
<dbReference type="InterPro" id="IPR003961">
    <property type="entry name" value="FN3_dom"/>
</dbReference>
<organism evidence="2">
    <name type="scientific">freshwater metagenome</name>
    <dbReference type="NCBI Taxonomy" id="449393"/>
    <lineage>
        <taxon>unclassified sequences</taxon>
        <taxon>metagenomes</taxon>
        <taxon>ecological metagenomes</taxon>
    </lineage>
</organism>
<dbReference type="InterPro" id="IPR013783">
    <property type="entry name" value="Ig-like_fold"/>
</dbReference>
<evidence type="ECO:0000313" key="2">
    <source>
        <dbReference type="EMBL" id="CAB4633425.1"/>
    </source>
</evidence>
<dbReference type="EMBL" id="CAEZVJ010000108">
    <property type="protein sequence ID" value="CAB4633425.1"/>
    <property type="molecule type" value="Genomic_DNA"/>
</dbReference>
<dbReference type="SUPFAM" id="SSF49265">
    <property type="entry name" value="Fibronectin type III"/>
    <property type="match status" value="1"/>
</dbReference>
<name>A0A6J6J9Z7_9ZZZZ</name>
<accession>A0A6J6J9Z7</accession>
<dbReference type="Pfam" id="PF00041">
    <property type="entry name" value="fn3"/>
    <property type="match status" value="1"/>
</dbReference>
<reference evidence="2" key="1">
    <citation type="submission" date="2020-05" db="EMBL/GenBank/DDBJ databases">
        <authorList>
            <person name="Chiriac C."/>
            <person name="Salcher M."/>
            <person name="Ghai R."/>
            <person name="Kavagutti S V."/>
        </authorList>
    </citation>
    <scope>NUCLEOTIDE SEQUENCE</scope>
</reference>
<dbReference type="SUPFAM" id="SSF82171">
    <property type="entry name" value="DPP6 N-terminal domain-like"/>
    <property type="match status" value="1"/>
</dbReference>
<dbReference type="PANTHER" id="PTHR36220">
    <property type="entry name" value="UNNAMED PRODUCT"/>
    <property type="match status" value="1"/>
</dbReference>
<feature type="domain" description="Fibronectin type-III" evidence="1">
    <location>
        <begin position="99"/>
        <end position="189"/>
    </location>
</feature>
<proteinExistence type="predicted"/>